<dbReference type="EMBL" id="JABFAI010000095">
    <property type="protein sequence ID" value="KAF4955665.1"/>
    <property type="molecule type" value="Genomic_DNA"/>
</dbReference>
<reference evidence="3" key="2">
    <citation type="submission" date="2020-05" db="EMBL/GenBank/DDBJ databases">
        <authorList>
            <person name="Kim H.-S."/>
            <person name="Proctor R.H."/>
            <person name="Brown D.W."/>
        </authorList>
    </citation>
    <scope>NUCLEOTIDE SEQUENCE</scope>
    <source>
        <strain evidence="3">NRRL 45417</strain>
    </source>
</reference>
<evidence type="ECO:0000313" key="4">
    <source>
        <dbReference type="Proteomes" id="UP000604273"/>
    </source>
</evidence>
<dbReference type="SUPFAM" id="SSF54695">
    <property type="entry name" value="POZ domain"/>
    <property type="match status" value="1"/>
</dbReference>
<feature type="region of interest" description="Disordered" evidence="1">
    <location>
        <begin position="86"/>
        <end position="119"/>
    </location>
</feature>
<keyword evidence="4" id="KW-1185">Reference proteome</keyword>
<accession>A0A8H4TCW9</accession>
<dbReference type="Proteomes" id="UP000604273">
    <property type="component" value="Unassembled WGS sequence"/>
</dbReference>
<dbReference type="InterPro" id="IPR000210">
    <property type="entry name" value="BTB/POZ_dom"/>
</dbReference>
<evidence type="ECO:0000256" key="1">
    <source>
        <dbReference type="SAM" id="MobiDB-lite"/>
    </source>
</evidence>
<dbReference type="Gene3D" id="3.30.710.10">
    <property type="entry name" value="Potassium Channel Kv1.1, Chain A"/>
    <property type="match status" value="1"/>
</dbReference>
<dbReference type="OrthoDB" id="1022638at2759"/>
<protein>
    <recommendedName>
        <fullName evidence="2">BTB domain-containing protein</fullName>
    </recommendedName>
</protein>
<feature type="domain" description="BTB" evidence="2">
    <location>
        <begin position="19"/>
        <end position="86"/>
    </location>
</feature>
<comment type="caution">
    <text evidence="3">The sequence shown here is derived from an EMBL/GenBank/DDBJ whole genome shotgun (WGS) entry which is preliminary data.</text>
</comment>
<name>A0A8H4TCW9_9HYPO</name>
<gene>
    <name evidence="3" type="ORF">FGADI_4358</name>
</gene>
<evidence type="ECO:0000259" key="2">
    <source>
        <dbReference type="PROSITE" id="PS50097"/>
    </source>
</evidence>
<dbReference type="AlphaFoldDB" id="A0A8H4TCW9"/>
<dbReference type="CDD" id="cd18186">
    <property type="entry name" value="BTB_POZ_ZBTB_KLHL-like"/>
    <property type="match status" value="1"/>
</dbReference>
<dbReference type="PANTHER" id="PTHR47843:SF5">
    <property type="entry name" value="BTB_POZ DOMAIN PROTEIN"/>
    <property type="match status" value="1"/>
</dbReference>
<reference evidence="3" key="1">
    <citation type="journal article" date="2020" name="BMC Genomics">
        <title>Correction to: Identification and distribution of gene clusters required for synthesis of sphingolipid metabolism inhibitors in diverse species of the filamentous fungus Fusarium.</title>
        <authorList>
            <person name="Kim H.S."/>
            <person name="Lohmar J.M."/>
            <person name="Busman M."/>
            <person name="Brown D.W."/>
            <person name="Naumann T.A."/>
            <person name="Divon H.H."/>
            <person name="Lysoe E."/>
            <person name="Uhlig S."/>
            <person name="Proctor R.H."/>
        </authorList>
    </citation>
    <scope>NUCLEOTIDE SEQUENCE</scope>
    <source>
        <strain evidence="3">NRRL 45417</strain>
    </source>
</reference>
<proteinExistence type="predicted"/>
<organism evidence="3 4">
    <name type="scientific">Fusarium gaditjirri</name>
    <dbReference type="NCBI Taxonomy" id="282569"/>
    <lineage>
        <taxon>Eukaryota</taxon>
        <taxon>Fungi</taxon>
        <taxon>Dikarya</taxon>
        <taxon>Ascomycota</taxon>
        <taxon>Pezizomycotina</taxon>
        <taxon>Sordariomycetes</taxon>
        <taxon>Hypocreomycetidae</taxon>
        <taxon>Hypocreales</taxon>
        <taxon>Nectriaceae</taxon>
        <taxon>Fusarium</taxon>
        <taxon>Fusarium nisikadoi species complex</taxon>
    </lineage>
</organism>
<dbReference type="PROSITE" id="PS50097">
    <property type="entry name" value="BTB"/>
    <property type="match status" value="1"/>
</dbReference>
<evidence type="ECO:0000313" key="3">
    <source>
        <dbReference type="EMBL" id="KAF4955665.1"/>
    </source>
</evidence>
<dbReference type="PANTHER" id="PTHR47843">
    <property type="entry name" value="BTB DOMAIN-CONTAINING PROTEIN-RELATED"/>
    <property type="match status" value="1"/>
</dbReference>
<dbReference type="InterPro" id="IPR011333">
    <property type="entry name" value="SKP1/BTB/POZ_sf"/>
</dbReference>
<dbReference type="Pfam" id="PF00651">
    <property type="entry name" value="BTB"/>
    <property type="match status" value="1"/>
</dbReference>
<sequence>MAAQPHSVLLHLMQSGEFSDFSLICQDSEFKLHQMIVCPQSPVISAALRGGFEEATSKVITVNNFDVSTVQYMVTFLYTGDYKLTPEPEKKAPQQDHDDKREEGEIVSDDEKMSQYPREPQKVGDKTVYQIASHLRVNAIADYYNIDKLAKLSTGKINLILKKEVDFFIIPQIIAEMNTANRDSELRSLIASATARYIEELASSQVLRTIDLEHHLTIEILEACGQRIQQLMEDLSAAHKMKGHYKEAEHKQEQAKNVLLAKFRTVSQQLQNTPKCRNCKKDFGCYIEEPTLLFTEVSPYVLRCGGCGCRHP</sequence>